<organism evidence="1 2">
    <name type="scientific">Reticulomyxa filosa</name>
    <dbReference type="NCBI Taxonomy" id="46433"/>
    <lineage>
        <taxon>Eukaryota</taxon>
        <taxon>Sar</taxon>
        <taxon>Rhizaria</taxon>
        <taxon>Retaria</taxon>
        <taxon>Foraminifera</taxon>
        <taxon>Monothalamids</taxon>
        <taxon>Reticulomyxidae</taxon>
        <taxon>Reticulomyxa</taxon>
    </lineage>
</organism>
<dbReference type="Gene3D" id="2.120.10.80">
    <property type="entry name" value="Kelch-type beta propeller"/>
    <property type="match status" value="2"/>
</dbReference>
<gene>
    <name evidence="1" type="ORF">RFI_11951</name>
</gene>
<name>X6NFT6_RETFI</name>
<dbReference type="AlphaFoldDB" id="X6NFT6"/>
<evidence type="ECO:0000313" key="1">
    <source>
        <dbReference type="EMBL" id="ETO25185.1"/>
    </source>
</evidence>
<comment type="caution">
    <text evidence="1">The sequence shown here is derived from an EMBL/GenBank/DDBJ whole genome shotgun (WGS) entry which is preliminary data.</text>
</comment>
<protein>
    <recommendedName>
        <fullName evidence="3">Kelch motif family protein</fullName>
    </recommendedName>
</protein>
<sequence>MADDHSPFEQLHQLPNQYYQAQCVLLQDELLILGGRYNNNCYTYSISQSRYKFICSYPDQMSLWGHAVVKLKDKKKGAKLLSFGGMNKHTLILDYESVWNTKSKKNHSWATAPQKIGDPTDDLRNVRALIGGTNDQFLFYIYAPKHIVALDSKSLKMVASDILPFDGKISGGNCFVKAKQNKMLLFGNTNHGLAITYNEQTKTFQYQKLALCFDLWHVWDYAYVYVGNFVILFGGYDYVDGLSLNKVHIYNIKQNRWKQSSHKLSMAMKFSFAIFREHDVCIYIMGGVVDGYQESRQLLKLPLRKILERVL</sequence>
<dbReference type="Proteomes" id="UP000023152">
    <property type="component" value="Unassembled WGS sequence"/>
</dbReference>
<dbReference type="SUPFAM" id="SSF117281">
    <property type="entry name" value="Kelch motif"/>
    <property type="match status" value="1"/>
</dbReference>
<proteinExistence type="predicted"/>
<reference evidence="1 2" key="1">
    <citation type="journal article" date="2013" name="Curr. Biol.">
        <title>The Genome of the Foraminiferan Reticulomyxa filosa.</title>
        <authorList>
            <person name="Glockner G."/>
            <person name="Hulsmann N."/>
            <person name="Schleicher M."/>
            <person name="Noegel A.A."/>
            <person name="Eichinger L."/>
            <person name="Gallinger C."/>
            <person name="Pawlowski J."/>
            <person name="Sierra R."/>
            <person name="Euteneuer U."/>
            <person name="Pillet L."/>
            <person name="Moustafa A."/>
            <person name="Platzer M."/>
            <person name="Groth M."/>
            <person name="Szafranski K."/>
            <person name="Schliwa M."/>
        </authorList>
    </citation>
    <scope>NUCLEOTIDE SEQUENCE [LARGE SCALE GENOMIC DNA]</scope>
</reference>
<keyword evidence="2" id="KW-1185">Reference proteome</keyword>
<accession>X6NFT6</accession>
<evidence type="ECO:0008006" key="3">
    <source>
        <dbReference type="Google" id="ProtNLM"/>
    </source>
</evidence>
<dbReference type="OrthoDB" id="432528at2759"/>
<dbReference type="InterPro" id="IPR015915">
    <property type="entry name" value="Kelch-typ_b-propeller"/>
</dbReference>
<evidence type="ECO:0000313" key="2">
    <source>
        <dbReference type="Proteomes" id="UP000023152"/>
    </source>
</evidence>
<dbReference type="EMBL" id="ASPP01008704">
    <property type="protein sequence ID" value="ETO25185.1"/>
    <property type="molecule type" value="Genomic_DNA"/>
</dbReference>